<organism evidence="1 2">
    <name type="scientific">Desmophyllum pertusum</name>
    <dbReference type="NCBI Taxonomy" id="174260"/>
    <lineage>
        <taxon>Eukaryota</taxon>
        <taxon>Metazoa</taxon>
        <taxon>Cnidaria</taxon>
        <taxon>Anthozoa</taxon>
        <taxon>Hexacorallia</taxon>
        <taxon>Scleractinia</taxon>
        <taxon>Caryophylliina</taxon>
        <taxon>Caryophylliidae</taxon>
        <taxon>Desmophyllum</taxon>
    </lineage>
</organism>
<proteinExistence type="predicted"/>
<evidence type="ECO:0000313" key="1">
    <source>
        <dbReference type="EMBL" id="KAJ7334586.1"/>
    </source>
</evidence>
<dbReference type="OrthoDB" id="445152at2759"/>
<dbReference type="InterPro" id="IPR039782">
    <property type="entry name" value="VPS13B"/>
</dbReference>
<comment type="caution">
    <text evidence="1">The sequence shown here is derived from an EMBL/GenBank/DDBJ whole genome shotgun (WGS) entry which is preliminary data.</text>
</comment>
<gene>
    <name evidence="1" type="ORF">OS493_014910</name>
</gene>
<dbReference type="PANTHER" id="PTHR12517:SF0">
    <property type="entry name" value="INTERMEMBRANE LIPID TRANSFER PROTEIN VPS13B"/>
    <property type="match status" value="1"/>
</dbReference>
<accession>A0A9W9YF53</accession>
<reference evidence="1" key="1">
    <citation type="submission" date="2023-01" db="EMBL/GenBank/DDBJ databases">
        <title>Genome assembly of the deep-sea coral Lophelia pertusa.</title>
        <authorList>
            <person name="Herrera S."/>
            <person name="Cordes E."/>
        </authorList>
    </citation>
    <scope>NUCLEOTIDE SEQUENCE</scope>
    <source>
        <strain evidence="1">USNM1676648</strain>
        <tissue evidence="1">Polyp</tissue>
    </source>
</reference>
<dbReference type="EMBL" id="MU827784">
    <property type="protein sequence ID" value="KAJ7334586.1"/>
    <property type="molecule type" value="Genomic_DNA"/>
</dbReference>
<evidence type="ECO:0000313" key="2">
    <source>
        <dbReference type="Proteomes" id="UP001163046"/>
    </source>
</evidence>
<keyword evidence="2" id="KW-1185">Reference proteome</keyword>
<dbReference type="AlphaFoldDB" id="A0A9W9YF53"/>
<evidence type="ECO:0008006" key="3">
    <source>
        <dbReference type="Google" id="ProtNLM"/>
    </source>
</evidence>
<dbReference type="PANTHER" id="PTHR12517">
    <property type="entry name" value="VACUOLAR PROTEIN SORTING-ASSOCIATED PROTEIN 13B"/>
    <property type="match status" value="1"/>
</dbReference>
<sequence length="115" mass="13423">MSLEKELKLPITFSQWEKFTKLQIHIPWTKLGSEPVEITINTLECNCSIEISRFIAQVTKEVKFPESIVDHSETQNEEFEKVLEGKEEFPPSGYVQVLVNRVINYVLNFVLTMLY</sequence>
<protein>
    <recommendedName>
        <fullName evidence="3">Chorein N-terminal domain-containing protein</fullName>
    </recommendedName>
</protein>
<dbReference type="Proteomes" id="UP001163046">
    <property type="component" value="Unassembled WGS sequence"/>
</dbReference>
<name>A0A9W9YF53_9CNID</name>